<gene>
    <name evidence="2" type="ORF">U725_00527</name>
</gene>
<keyword evidence="1" id="KW-0472">Membrane</keyword>
<accession>A0A084ADL5</accession>
<dbReference type="RefSeq" id="WP_011835020.1">
    <property type="nucleotide sequence ID" value="NZ_AZSI01000009.1"/>
</dbReference>
<protein>
    <recommendedName>
        <fullName evidence="4">Transporter</fullName>
    </recommendedName>
</protein>
<dbReference type="Pfam" id="PF07009">
    <property type="entry name" value="NusG_II"/>
    <property type="match status" value="1"/>
</dbReference>
<keyword evidence="1" id="KW-0812">Transmembrane</keyword>
<dbReference type="CDD" id="cd09911">
    <property type="entry name" value="Lin0431_like"/>
    <property type="match status" value="1"/>
</dbReference>
<dbReference type="Gene3D" id="2.60.320.10">
    <property type="entry name" value="N-utilization substance G protein NusG, insert domain"/>
    <property type="match status" value="1"/>
</dbReference>
<proteinExistence type="predicted"/>
<evidence type="ECO:0008006" key="4">
    <source>
        <dbReference type="Google" id="ProtNLM"/>
    </source>
</evidence>
<dbReference type="SMR" id="A0A084ADL5"/>
<keyword evidence="1" id="KW-1133">Transmembrane helix</keyword>
<reference evidence="2 3" key="1">
    <citation type="submission" date="2014-06" db="EMBL/GenBank/DDBJ databases">
        <title>Draft genome sequence of the putrescine producing strain Lactococcus lactis subsp cremoris GE214.</title>
        <authorList>
            <person name="Ladero V."/>
            <person name="Linares D.M."/>
            <person name="del Rio B."/>
            <person name="Mayo B."/>
            <person name="Martin M.C."/>
            <person name="Fernandez M."/>
            <person name="Alvarez M.A."/>
        </authorList>
    </citation>
    <scope>NUCLEOTIDE SEQUENCE [LARGE SCALE GENOMIC DNA]</scope>
    <source>
        <strain evidence="2 3">GE214</strain>
    </source>
</reference>
<comment type="caution">
    <text evidence="2">The sequence shown here is derived from an EMBL/GenBank/DDBJ whole genome shotgun (WGS) entry which is preliminary data.</text>
</comment>
<evidence type="ECO:0000313" key="2">
    <source>
        <dbReference type="EMBL" id="KEY63394.1"/>
    </source>
</evidence>
<dbReference type="AlphaFoldDB" id="A0A084ADL5"/>
<sequence length="135" mass="15263">MNFFKNTIIFLKTIKTKPLDFVIVFVLFLASFSTIFLFATGSTGAKAELRISGKVIKTFDLKKNQTWTYRAKDGDYNKIEVKNGEIAVVEANCKDQIDVQRGFISKTGETIVCLPHNLVIEVMSGQKDEQVDYKV</sequence>
<name>A0A084ADL5_LACLC</name>
<evidence type="ECO:0000313" key="3">
    <source>
        <dbReference type="Proteomes" id="UP000028401"/>
    </source>
</evidence>
<organism evidence="2 3">
    <name type="scientific">Lactococcus cremoris subsp. cremoris GE214</name>
    <dbReference type="NCBI Taxonomy" id="1415168"/>
    <lineage>
        <taxon>Bacteria</taxon>
        <taxon>Bacillati</taxon>
        <taxon>Bacillota</taxon>
        <taxon>Bacilli</taxon>
        <taxon>Lactobacillales</taxon>
        <taxon>Streptococcaceae</taxon>
        <taxon>Lactococcus</taxon>
        <taxon>Lactococcus cremoris subsp. cremoris</taxon>
    </lineage>
</organism>
<evidence type="ECO:0000256" key="1">
    <source>
        <dbReference type="SAM" id="Phobius"/>
    </source>
</evidence>
<dbReference type="Proteomes" id="UP000028401">
    <property type="component" value="Unassembled WGS sequence"/>
</dbReference>
<dbReference type="InterPro" id="IPR038690">
    <property type="entry name" value="NusG_2_sf"/>
</dbReference>
<feature type="transmembrane region" description="Helical" evidence="1">
    <location>
        <begin position="21"/>
        <end position="39"/>
    </location>
</feature>
<dbReference type="EMBL" id="AZSI01000009">
    <property type="protein sequence ID" value="KEY63394.1"/>
    <property type="molecule type" value="Genomic_DNA"/>
</dbReference>
<dbReference type="PATRIC" id="fig|1415168.3.peg.555"/>